<sequence length="73" mass="7927">MADLTQDQRLQNYIDAEKKALVSQEYETAGGRRNRRADLSQIREGVDSLLAGGAGGTALPAGSRARRVVLRDL</sequence>
<evidence type="ECO:0000313" key="1">
    <source>
        <dbReference type="EMBL" id="MDT8901845.1"/>
    </source>
</evidence>
<protein>
    <submittedName>
        <fullName evidence="1">Uncharacterized protein</fullName>
    </submittedName>
</protein>
<organism evidence="1 2">
    <name type="scientific">Anaeroselena agilis</name>
    <dbReference type="NCBI Taxonomy" id="3063788"/>
    <lineage>
        <taxon>Bacteria</taxon>
        <taxon>Bacillati</taxon>
        <taxon>Bacillota</taxon>
        <taxon>Negativicutes</taxon>
        <taxon>Acetonemataceae</taxon>
        <taxon>Anaeroselena</taxon>
    </lineage>
</organism>
<dbReference type="RefSeq" id="WP_413780348.1">
    <property type="nucleotide sequence ID" value="NZ_JAUOZS010000001.1"/>
</dbReference>
<comment type="caution">
    <text evidence="1">The sequence shown here is derived from an EMBL/GenBank/DDBJ whole genome shotgun (WGS) entry which is preliminary data.</text>
</comment>
<name>A0ABU3NYH8_9FIRM</name>
<keyword evidence="2" id="KW-1185">Reference proteome</keyword>
<gene>
    <name evidence="1" type="ORF">Q4T40_11360</name>
</gene>
<evidence type="ECO:0000313" key="2">
    <source>
        <dbReference type="Proteomes" id="UP001254848"/>
    </source>
</evidence>
<dbReference type="EMBL" id="JAUOZS010000001">
    <property type="protein sequence ID" value="MDT8901845.1"/>
    <property type="molecule type" value="Genomic_DNA"/>
</dbReference>
<accession>A0ABU3NYH8</accession>
<reference evidence="1 2" key="1">
    <citation type="submission" date="2023-07" db="EMBL/GenBank/DDBJ databases">
        <title>The novel representative of Negativicutes class, Anaeroselena agilis gen. nov. sp. nov.</title>
        <authorList>
            <person name="Prokofeva M.I."/>
            <person name="Elcheninov A.G."/>
            <person name="Klyukina A."/>
            <person name="Kublanov I.V."/>
            <person name="Frolov E.N."/>
            <person name="Podosokorskaya O.A."/>
        </authorList>
    </citation>
    <scope>NUCLEOTIDE SEQUENCE [LARGE SCALE GENOMIC DNA]</scope>
    <source>
        <strain evidence="1 2">4137-cl</strain>
    </source>
</reference>
<proteinExistence type="predicted"/>
<dbReference type="Proteomes" id="UP001254848">
    <property type="component" value="Unassembled WGS sequence"/>
</dbReference>